<protein>
    <submittedName>
        <fullName evidence="2">Uncharacterized protein</fullName>
    </submittedName>
</protein>
<gene>
    <name evidence="2" type="ORF">MCOR_56418</name>
</gene>
<organism evidence="2 3">
    <name type="scientific">Mytilus coruscus</name>
    <name type="common">Sea mussel</name>
    <dbReference type="NCBI Taxonomy" id="42192"/>
    <lineage>
        <taxon>Eukaryota</taxon>
        <taxon>Metazoa</taxon>
        <taxon>Spiralia</taxon>
        <taxon>Lophotrochozoa</taxon>
        <taxon>Mollusca</taxon>
        <taxon>Bivalvia</taxon>
        <taxon>Autobranchia</taxon>
        <taxon>Pteriomorphia</taxon>
        <taxon>Mytilida</taxon>
        <taxon>Mytiloidea</taxon>
        <taxon>Mytilidae</taxon>
        <taxon>Mytilinae</taxon>
        <taxon>Mytilus</taxon>
    </lineage>
</organism>
<feature type="compositionally biased region" description="Low complexity" evidence="1">
    <location>
        <begin position="105"/>
        <end position="118"/>
    </location>
</feature>
<dbReference type="Proteomes" id="UP000507470">
    <property type="component" value="Unassembled WGS sequence"/>
</dbReference>
<evidence type="ECO:0000313" key="3">
    <source>
        <dbReference type="Proteomes" id="UP000507470"/>
    </source>
</evidence>
<feature type="region of interest" description="Disordered" evidence="1">
    <location>
        <begin position="1"/>
        <end position="62"/>
    </location>
</feature>
<feature type="compositionally biased region" description="Polar residues" evidence="1">
    <location>
        <begin position="38"/>
        <end position="47"/>
    </location>
</feature>
<feature type="compositionally biased region" description="Polar residues" evidence="1">
    <location>
        <begin position="95"/>
        <end position="104"/>
    </location>
</feature>
<feature type="region of interest" description="Disordered" evidence="1">
    <location>
        <begin position="88"/>
        <end position="168"/>
    </location>
</feature>
<reference evidence="2 3" key="1">
    <citation type="submission" date="2020-06" db="EMBL/GenBank/DDBJ databases">
        <authorList>
            <person name="Li R."/>
            <person name="Bekaert M."/>
        </authorList>
    </citation>
    <scope>NUCLEOTIDE SEQUENCE [LARGE SCALE GENOMIC DNA]</scope>
    <source>
        <strain evidence="3">wild</strain>
    </source>
</reference>
<name>A0A6J8EXP5_MYTCO</name>
<sequence>MDSDDVAPQSPLSDSQWSDYGDETYIEATQENKRCPETDTSNQNDNSFDLMDSLEMTENSELNNDLTAACDLLEASMAQNNQITSVKSKGHNADFQDSFSNYQTKSSKNESNSSADSLSIDEFDSFSSPGSPKKRYNGEDLFTTPKKQKPTKPDISPTRKMLTQLKFK</sequence>
<dbReference type="AlphaFoldDB" id="A0A6J8EXP5"/>
<evidence type="ECO:0000313" key="2">
    <source>
        <dbReference type="EMBL" id="CAC5424522.1"/>
    </source>
</evidence>
<evidence type="ECO:0000256" key="1">
    <source>
        <dbReference type="SAM" id="MobiDB-lite"/>
    </source>
</evidence>
<dbReference type="EMBL" id="CACVKT020010044">
    <property type="protein sequence ID" value="CAC5424522.1"/>
    <property type="molecule type" value="Genomic_DNA"/>
</dbReference>
<keyword evidence="3" id="KW-1185">Reference proteome</keyword>
<proteinExistence type="predicted"/>
<accession>A0A6J8EXP5</accession>